<comment type="caution">
    <text evidence="7">The sequence shown here is derived from an EMBL/GenBank/DDBJ whole genome shotgun (WGS) entry which is preliminary data.</text>
</comment>
<dbReference type="PANTHER" id="PTHR19304">
    <property type="entry name" value="CYCLIC-AMP RESPONSE ELEMENT BINDING PROTEIN"/>
    <property type="match status" value="1"/>
</dbReference>
<evidence type="ECO:0000259" key="6">
    <source>
        <dbReference type="PROSITE" id="PS50217"/>
    </source>
</evidence>
<name>A0ABR3TIT2_9PEZI</name>
<dbReference type="Pfam" id="PF00170">
    <property type="entry name" value="bZIP_1"/>
    <property type="match status" value="1"/>
</dbReference>
<sequence length="252" mass="27786">MVFMDGDAQILLPTASPDLILEFDACRTFDGGSADPIAFPDPFACFLDHLLPNPWETPSVGSSDDFAARLNDPTLPELPTSLDLTPPIPGFPFDDSPRRDSLFSYDFDEKQSITRSPGPDTTTTSPSTTTSPDPSTASTSRKPSTSDETSPRPLKPGRRRRRRRGAAAGADTKQTRTQRELSLAKNRAAAKKCREKKRDWTTELQERHGELLARNERLRGEVAGLSDAVFELKEMVLRHASCGFRPIDVGAR</sequence>
<protein>
    <recommendedName>
        <fullName evidence="6">BZIP domain-containing protein</fullName>
    </recommendedName>
</protein>
<dbReference type="InterPro" id="IPR051027">
    <property type="entry name" value="bZIP_transcription_factors"/>
</dbReference>
<evidence type="ECO:0000256" key="3">
    <source>
        <dbReference type="ARBA" id="ARBA00023163"/>
    </source>
</evidence>
<dbReference type="Gene3D" id="1.20.5.170">
    <property type="match status" value="1"/>
</dbReference>
<dbReference type="InterPro" id="IPR046347">
    <property type="entry name" value="bZIP_sf"/>
</dbReference>
<comment type="subcellular location">
    <subcellularLocation>
        <location evidence="1">Nucleus</location>
    </subcellularLocation>
</comment>
<reference evidence="7 8" key="1">
    <citation type="journal article" date="2023" name="Plant Dis.">
        <title>First Report of Diplodia intermedia Causing Canker and Dieback Diseases on Apple Trees in Canada.</title>
        <authorList>
            <person name="Ellouze W."/>
            <person name="Ilyukhin E."/>
            <person name="Sulman M."/>
            <person name="Ali S."/>
        </authorList>
    </citation>
    <scope>NUCLEOTIDE SEQUENCE [LARGE SCALE GENOMIC DNA]</scope>
    <source>
        <strain evidence="7 8">M45-28</strain>
    </source>
</reference>
<dbReference type="PROSITE" id="PS50217">
    <property type="entry name" value="BZIP"/>
    <property type="match status" value="1"/>
</dbReference>
<evidence type="ECO:0000256" key="1">
    <source>
        <dbReference type="ARBA" id="ARBA00004123"/>
    </source>
</evidence>
<evidence type="ECO:0000313" key="8">
    <source>
        <dbReference type="Proteomes" id="UP001521184"/>
    </source>
</evidence>
<evidence type="ECO:0000256" key="4">
    <source>
        <dbReference type="ARBA" id="ARBA00023242"/>
    </source>
</evidence>
<feature type="domain" description="BZIP" evidence="6">
    <location>
        <begin position="176"/>
        <end position="239"/>
    </location>
</feature>
<keyword evidence="2" id="KW-0805">Transcription regulation</keyword>
<feature type="region of interest" description="Disordered" evidence="5">
    <location>
        <begin position="62"/>
        <end position="185"/>
    </location>
</feature>
<dbReference type="SUPFAM" id="SSF57959">
    <property type="entry name" value="Leucine zipper domain"/>
    <property type="match status" value="1"/>
</dbReference>
<proteinExistence type="predicted"/>
<evidence type="ECO:0000313" key="7">
    <source>
        <dbReference type="EMBL" id="KAL1639418.1"/>
    </source>
</evidence>
<accession>A0ABR3TIT2</accession>
<feature type="compositionally biased region" description="Basic residues" evidence="5">
    <location>
        <begin position="155"/>
        <end position="165"/>
    </location>
</feature>
<evidence type="ECO:0000256" key="2">
    <source>
        <dbReference type="ARBA" id="ARBA00023015"/>
    </source>
</evidence>
<evidence type="ECO:0000256" key="5">
    <source>
        <dbReference type="SAM" id="MobiDB-lite"/>
    </source>
</evidence>
<keyword evidence="4" id="KW-0539">Nucleus</keyword>
<organism evidence="7 8">
    <name type="scientific">Diplodia intermedia</name>
    <dbReference type="NCBI Taxonomy" id="856260"/>
    <lineage>
        <taxon>Eukaryota</taxon>
        <taxon>Fungi</taxon>
        <taxon>Dikarya</taxon>
        <taxon>Ascomycota</taxon>
        <taxon>Pezizomycotina</taxon>
        <taxon>Dothideomycetes</taxon>
        <taxon>Dothideomycetes incertae sedis</taxon>
        <taxon>Botryosphaeriales</taxon>
        <taxon>Botryosphaeriaceae</taxon>
        <taxon>Diplodia</taxon>
    </lineage>
</organism>
<dbReference type="SMART" id="SM00338">
    <property type="entry name" value="BRLZ"/>
    <property type="match status" value="1"/>
</dbReference>
<keyword evidence="3" id="KW-0804">Transcription</keyword>
<dbReference type="CDD" id="cd14687">
    <property type="entry name" value="bZIP_ATF2"/>
    <property type="match status" value="1"/>
</dbReference>
<gene>
    <name evidence="7" type="ORF">SLS58_007999</name>
</gene>
<dbReference type="Proteomes" id="UP001521184">
    <property type="component" value="Unassembled WGS sequence"/>
</dbReference>
<dbReference type="EMBL" id="JAKEKT020000064">
    <property type="protein sequence ID" value="KAL1639418.1"/>
    <property type="molecule type" value="Genomic_DNA"/>
</dbReference>
<feature type="compositionally biased region" description="Basic and acidic residues" evidence="5">
    <location>
        <begin position="95"/>
        <end position="112"/>
    </location>
</feature>
<keyword evidence="8" id="KW-1185">Reference proteome</keyword>
<feature type="compositionally biased region" description="Low complexity" evidence="5">
    <location>
        <begin position="114"/>
        <end position="140"/>
    </location>
</feature>
<dbReference type="InterPro" id="IPR004827">
    <property type="entry name" value="bZIP"/>
</dbReference>